<dbReference type="InterPro" id="IPR002933">
    <property type="entry name" value="Peptidase_M20"/>
</dbReference>
<dbReference type="RefSeq" id="WP_183229439.1">
    <property type="nucleotide sequence ID" value="NZ_JACIGS010000005.1"/>
</dbReference>
<gene>
    <name evidence="3" type="ORF">GGE40_004480</name>
</gene>
<comment type="caution">
    <text evidence="3">The sequence shown here is derived from an EMBL/GenBank/DDBJ whole genome shotgun (WGS) entry which is preliminary data.</text>
</comment>
<keyword evidence="4" id="KW-1185">Reference proteome</keyword>
<sequence>MSKAQEQIAADRGETIDSNRVRDIALHITSWPSETGTHGEASFADRLHGLLSEFSYFQEHPEDLRLIDSHGEPLTQNVVALVRGTGRRTLAMAGHFDTVATDNYHELKPLACNAPVLKEALIEMLATRKHRSEQEERALQDLVSGDFLPGRGLLDMKSGIAVAIAVLEQFASDPGREGNLMLVATPDEERESRGMRSFRNALPDLVKQLDIDVVAGINLDVTSDQGDGREGRAVYAGTIGKLLPFALVIGLSSHASYPFEGVSAQAMAAGILARLEGNAALADRDENDISPPPICLEAKDLRDGYEVTTPERFWIAFNWLYHSMSADDLFNRFQEEVLRGATNAVDQFAAQSAEYGRLVGRSAGATPAKPRLLTFHELRQLAADAVGEGFDERYARKEQEHGHIDNPLVLSRLLTEWLISVARVSGPAVIIGFSGLHYPSSHLRLSEDEDRNLHHSIETARSRLGNDPDRSLVWKPHFQGISDMSFLGMAGSGSAVVSENTPISRLIDQPPENALRFPTVNLGPWGREFHQKFERVHDPYAFKVLPDLVLDIARTFLAATNSNQ</sequence>
<reference evidence="3 4" key="1">
    <citation type="submission" date="2020-08" db="EMBL/GenBank/DDBJ databases">
        <title>Genomic Encyclopedia of Type Strains, Phase IV (KMG-V): Genome sequencing to study the core and pangenomes of soil and plant-associated prokaryotes.</title>
        <authorList>
            <person name="Whitman W."/>
        </authorList>
    </citation>
    <scope>NUCLEOTIDE SEQUENCE [LARGE SCALE GENOMIC DNA]</scope>
    <source>
        <strain evidence="3 4">SEMIA 461</strain>
    </source>
</reference>
<dbReference type="PANTHER" id="PTHR43808">
    <property type="entry name" value="ACETYLORNITHINE DEACETYLASE"/>
    <property type="match status" value="1"/>
</dbReference>
<evidence type="ECO:0000256" key="1">
    <source>
        <dbReference type="ARBA" id="ARBA00022801"/>
    </source>
</evidence>
<dbReference type="EMBL" id="JACIHP010000005">
    <property type="protein sequence ID" value="MBB4492635.1"/>
    <property type="molecule type" value="Genomic_DNA"/>
</dbReference>
<keyword evidence="1" id="KW-0378">Hydrolase</keyword>
<dbReference type="Pfam" id="PF01546">
    <property type="entry name" value="Peptidase_M20"/>
    <property type="match status" value="1"/>
</dbReference>
<evidence type="ECO:0000313" key="4">
    <source>
        <dbReference type="Proteomes" id="UP000534590"/>
    </source>
</evidence>
<name>A0ABR6JCH5_AGRRD</name>
<dbReference type="Gene3D" id="3.40.630.10">
    <property type="entry name" value="Zn peptidases"/>
    <property type="match status" value="1"/>
</dbReference>
<organism evidence="3 4">
    <name type="scientific">Agrobacterium radiobacter</name>
    <dbReference type="NCBI Taxonomy" id="362"/>
    <lineage>
        <taxon>Bacteria</taxon>
        <taxon>Pseudomonadati</taxon>
        <taxon>Pseudomonadota</taxon>
        <taxon>Alphaproteobacteria</taxon>
        <taxon>Hyphomicrobiales</taxon>
        <taxon>Rhizobiaceae</taxon>
        <taxon>Rhizobium/Agrobacterium group</taxon>
        <taxon>Agrobacterium</taxon>
        <taxon>Agrobacterium tumefaciens complex</taxon>
    </lineage>
</organism>
<dbReference type="InterPro" id="IPR050072">
    <property type="entry name" value="Peptidase_M20A"/>
</dbReference>
<dbReference type="PROSITE" id="PS00758">
    <property type="entry name" value="ARGE_DAPE_CPG2_1"/>
    <property type="match status" value="1"/>
</dbReference>
<dbReference type="PIRSF" id="PIRSF010386">
    <property type="entry name" value="RocB"/>
    <property type="match status" value="1"/>
</dbReference>
<proteinExistence type="predicted"/>
<dbReference type="InterPro" id="IPR012166">
    <property type="entry name" value="Uncharacterised_RocB"/>
</dbReference>
<evidence type="ECO:0000256" key="2">
    <source>
        <dbReference type="ARBA" id="ARBA00022833"/>
    </source>
</evidence>
<keyword evidence="2" id="KW-0862">Zinc</keyword>
<dbReference type="Proteomes" id="UP000534590">
    <property type="component" value="Unassembled WGS sequence"/>
</dbReference>
<accession>A0ABR6JCH5</accession>
<dbReference type="InterPro" id="IPR001261">
    <property type="entry name" value="ArgE/DapE_CS"/>
</dbReference>
<protein>
    <submittedName>
        <fullName evidence="3">Arginine utilization protein RocB</fullName>
    </submittedName>
</protein>
<dbReference type="SUPFAM" id="SSF53187">
    <property type="entry name" value="Zn-dependent exopeptidases"/>
    <property type="match status" value="1"/>
</dbReference>
<dbReference type="PANTHER" id="PTHR43808:SF27">
    <property type="entry name" value="PROTEIN ROCB"/>
    <property type="match status" value="1"/>
</dbReference>
<evidence type="ECO:0000313" key="3">
    <source>
        <dbReference type="EMBL" id="MBB4492635.1"/>
    </source>
</evidence>